<evidence type="ECO:0008006" key="5">
    <source>
        <dbReference type="Google" id="ProtNLM"/>
    </source>
</evidence>
<evidence type="ECO:0000313" key="4">
    <source>
        <dbReference type="Proteomes" id="UP000275865"/>
    </source>
</evidence>
<evidence type="ECO:0000313" key="3">
    <source>
        <dbReference type="Proteomes" id="UP000271548"/>
    </source>
</evidence>
<dbReference type="Proteomes" id="UP000271548">
    <property type="component" value="Unassembled WGS sequence"/>
</dbReference>
<name>A0A3A9YET7_9ACTN</name>
<comment type="caution">
    <text evidence="2">The sequence shown here is derived from an EMBL/GenBank/DDBJ whole genome shotgun (WGS) entry which is preliminary data.</text>
</comment>
<keyword evidence="3" id="KW-1185">Reference proteome</keyword>
<dbReference type="Proteomes" id="UP000275865">
    <property type="component" value="Unassembled WGS sequence"/>
</dbReference>
<gene>
    <name evidence="2" type="ORF">D7044_05655</name>
    <name evidence="1" type="ORF">D7147_30880</name>
</gene>
<proteinExistence type="predicted"/>
<accession>A0A3A9YET7</accession>
<dbReference type="EMBL" id="RAZS01000017">
    <property type="protein sequence ID" value="RKN13611.1"/>
    <property type="molecule type" value="Genomic_DNA"/>
</dbReference>
<dbReference type="AlphaFoldDB" id="A0A3A9YET7"/>
<evidence type="ECO:0000313" key="1">
    <source>
        <dbReference type="EMBL" id="RKN13611.1"/>
    </source>
</evidence>
<organism evidence="2 4">
    <name type="scientific">Micromonospora musae</name>
    <dbReference type="NCBI Taxonomy" id="1894970"/>
    <lineage>
        <taxon>Bacteria</taxon>
        <taxon>Bacillati</taxon>
        <taxon>Actinomycetota</taxon>
        <taxon>Actinomycetes</taxon>
        <taxon>Micromonosporales</taxon>
        <taxon>Micromonosporaceae</taxon>
        <taxon>Micromonospora</taxon>
    </lineage>
</organism>
<evidence type="ECO:0000313" key="2">
    <source>
        <dbReference type="EMBL" id="RKN35735.1"/>
    </source>
</evidence>
<protein>
    <recommendedName>
        <fullName evidence="5">GerMN domain-containing protein</fullName>
    </recommendedName>
</protein>
<dbReference type="OrthoDB" id="3626511at2"/>
<dbReference type="EMBL" id="RAZT01000002">
    <property type="protein sequence ID" value="RKN35735.1"/>
    <property type="molecule type" value="Genomic_DNA"/>
</dbReference>
<reference evidence="3 4" key="1">
    <citation type="submission" date="2018-09" db="EMBL/GenBank/DDBJ databases">
        <title>Micromonospora sp. nov. MS1-9, isolated from a root of Musa sp.</title>
        <authorList>
            <person name="Kuncharoen N."/>
            <person name="Kudo T."/>
            <person name="Ohkuma M."/>
            <person name="Yuki M."/>
            <person name="Tanasupawat S."/>
        </authorList>
    </citation>
    <scope>NUCLEOTIDE SEQUENCE [LARGE SCALE GENOMIC DNA]</scope>
    <source>
        <strain evidence="2 4">MS1-9</strain>
        <strain evidence="1 3">NGC1-4</strain>
    </source>
</reference>
<sequence>MLVALSLLALVAGCGVRPSDVITGGPAPMGPARGTGLFFVTKQGLTLVLRPETPPGSVDAALALLLAGPVPAERSQGYRSEIPVEVGIRTTTTIAPSGTTVWLKSAIGALPETAVDQIVCTARYAAPDGAPATVTLAGLDGSRGPLTCAHPAVVALDR</sequence>